<dbReference type="AlphaFoldDB" id="A0A9P9F4D4"/>
<organism evidence="2 3">
    <name type="scientific">Dactylonectria estremocensis</name>
    <dbReference type="NCBI Taxonomy" id="1079267"/>
    <lineage>
        <taxon>Eukaryota</taxon>
        <taxon>Fungi</taxon>
        <taxon>Dikarya</taxon>
        <taxon>Ascomycota</taxon>
        <taxon>Pezizomycotina</taxon>
        <taxon>Sordariomycetes</taxon>
        <taxon>Hypocreomycetidae</taxon>
        <taxon>Hypocreales</taxon>
        <taxon>Nectriaceae</taxon>
        <taxon>Dactylonectria</taxon>
    </lineage>
</organism>
<dbReference type="Proteomes" id="UP000717696">
    <property type="component" value="Unassembled WGS sequence"/>
</dbReference>
<protein>
    <recommendedName>
        <fullName evidence="4">Secreted protein</fullName>
    </recommendedName>
</protein>
<evidence type="ECO:0008006" key="4">
    <source>
        <dbReference type="Google" id="ProtNLM"/>
    </source>
</evidence>
<keyword evidence="3" id="KW-1185">Reference proteome</keyword>
<keyword evidence="1" id="KW-0732">Signal</keyword>
<proteinExistence type="predicted"/>
<dbReference type="EMBL" id="JAGMUU010000005">
    <property type="protein sequence ID" value="KAH7151920.1"/>
    <property type="molecule type" value="Genomic_DNA"/>
</dbReference>
<name>A0A9P9F4D4_9HYPO</name>
<accession>A0A9P9F4D4</accession>
<feature type="chain" id="PRO_5040382123" description="Secreted protein" evidence="1">
    <location>
        <begin position="19"/>
        <end position="83"/>
    </location>
</feature>
<evidence type="ECO:0000256" key="1">
    <source>
        <dbReference type="SAM" id="SignalP"/>
    </source>
</evidence>
<gene>
    <name evidence="2" type="ORF">B0J13DRAFT_547142</name>
</gene>
<evidence type="ECO:0000313" key="2">
    <source>
        <dbReference type="EMBL" id="KAH7151920.1"/>
    </source>
</evidence>
<feature type="signal peptide" evidence="1">
    <location>
        <begin position="1"/>
        <end position="18"/>
    </location>
</feature>
<evidence type="ECO:0000313" key="3">
    <source>
        <dbReference type="Proteomes" id="UP000717696"/>
    </source>
</evidence>
<reference evidence="2" key="1">
    <citation type="journal article" date="2021" name="Nat. Commun.">
        <title>Genetic determinants of endophytism in the Arabidopsis root mycobiome.</title>
        <authorList>
            <person name="Mesny F."/>
            <person name="Miyauchi S."/>
            <person name="Thiergart T."/>
            <person name="Pickel B."/>
            <person name="Atanasova L."/>
            <person name="Karlsson M."/>
            <person name="Huettel B."/>
            <person name="Barry K.W."/>
            <person name="Haridas S."/>
            <person name="Chen C."/>
            <person name="Bauer D."/>
            <person name="Andreopoulos W."/>
            <person name="Pangilinan J."/>
            <person name="LaButti K."/>
            <person name="Riley R."/>
            <person name="Lipzen A."/>
            <person name="Clum A."/>
            <person name="Drula E."/>
            <person name="Henrissat B."/>
            <person name="Kohler A."/>
            <person name="Grigoriev I.V."/>
            <person name="Martin F.M."/>
            <person name="Hacquard S."/>
        </authorList>
    </citation>
    <scope>NUCLEOTIDE SEQUENCE</scope>
    <source>
        <strain evidence="2">MPI-CAGE-AT-0021</strain>
    </source>
</reference>
<comment type="caution">
    <text evidence="2">The sequence shown here is derived from an EMBL/GenBank/DDBJ whole genome shotgun (WGS) entry which is preliminary data.</text>
</comment>
<sequence>MSLRLVLPVFILLMRHHTDNLREPHRDDCCSDHSEIRSFLQSWARTLGSLCSVLPYLKGGRSSSPKSGRTIWRGEAKIAVQQA</sequence>